<proteinExistence type="predicted"/>
<reference evidence="2 3" key="1">
    <citation type="journal article" date="2015" name="Nature">
        <title>rRNA introns, odd ribosomes, and small enigmatic genomes across a large radiation of phyla.</title>
        <authorList>
            <person name="Brown C.T."/>
            <person name="Hug L.A."/>
            <person name="Thomas B.C."/>
            <person name="Sharon I."/>
            <person name="Castelle C.J."/>
            <person name="Singh A."/>
            <person name="Wilkins M.J."/>
            <person name="Williams K.H."/>
            <person name="Banfield J.F."/>
        </authorList>
    </citation>
    <scope>NUCLEOTIDE SEQUENCE [LARGE SCALE GENOMIC DNA]</scope>
</reference>
<comment type="caution">
    <text evidence="2">The sequence shown here is derived from an EMBL/GenBank/DDBJ whole genome shotgun (WGS) entry which is preliminary data.</text>
</comment>
<dbReference type="Pfam" id="PF15919">
    <property type="entry name" value="HicB_lk_antitox"/>
    <property type="match status" value="1"/>
</dbReference>
<dbReference type="AlphaFoldDB" id="A0A0G1EW89"/>
<evidence type="ECO:0000313" key="3">
    <source>
        <dbReference type="Proteomes" id="UP000034050"/>
    </source>
</evidence>
<dbReference type="STRING" id="1618446.UV61_C0002G0007"/>
<accession>A0A0G1EW89</accession>
<dbReference type="EMBL" id="LCFD01000002">
    <property type="protein sequence ID" value="KKS87286.1"/>
    <property type="molecule type" value="Genomic_DNA"/>
</dbReference>
<dbReference type="Proteomes" id="UP000034050">
    <property type="component" value="Unassembled WGS sequence"/>
</dbReference>
<organism evidence="2 3">
    <name type="scientific">Candidatus Gottesmanbacteria bacterium GW2011_GWB1_43_11</name>
    <dbReference type="NCBI Taxonomy" id="1618446"/>
    <lineage>
        <taxon>Bacteria</taxon>
        <taxon>Candidatus Gottesmaniibacteriota</taxon>
    </lineage>
</organism>
<dbReference type="InterPro" id="IPR051404">
    <property type="entry name" value="TA_system_antitoxin"/>
</dbReference>
<name>A0A0G1EW89_9BACT</name>
<dbReference type="InterPro" id="IPR035069">
    <property type="entry name" value="TTHA1013/TTHA0281-like"/>
</dbReference>
<dbReference type="SUPFAM" id="SSF143100">
    <property type="entry name" value="TTHA1013/TTHA0281-like"/>
    <property type="match status" value="1"/>
</dbReference>
<dbReference type="PANTHER" id="PTHR34504">
    <property type="entry name" value="ANTITOXIN HICB"/>
    <property type="match status" value="1"/>
</dbReference>
<protein>
    <submittedName>
        <fullName evidence="2">Toxin-antitoxin system, antitoxin component, HicB family</fullName>
    </submittedName>
</protein>
<dbReference type="Gene3D" id="3.30.160.250">
    <property type="match status" value="1"/>
</dbReference>
<dbReference type="PANTHER" id="PTHR34504:SF2">
    <property type="entry name" value="UPF0150 PROTEIN SSL0259"/>
    <property type="match status" value="1"/>
</dbReference>
<evidence type="ECO:0000259" key="1">
    <source>
        <dbReference type="Pfam" id="PF15919"/>
    </source>
</evidence>
<evidence type="ECO:0000313" key="2">
    <source>
        <dbReference type="EMBL" id="KKS87286.1"/>
    </source>
</evidence>
<sequence>MNKSLAKKILEYTAIFEPAEEGGYTVSIPTLPGCISEGDTFEEAVAMIKDALQGYLEVLNQEGKEIPEEKSDVIITKVTVDNPSISYASI</sequence>
<dbReference type="InterPro" id="IPR031807">
    <property type="entry name" value="HicB-like"/>
</dbReference>
<feature type="domain" description="HicB-like antitoxin of toxin-antitoxin system" evidence="1">
    <location>
        <begin position="12"/>
        <end position="71"/>
    </location>
</feature>
<gene>
    <name evidence="2" type="ORF">UV61_C0002G0007</name>
</gene>